<gene>
    <name evidence="2" type="ORF">BDY21DRAFT_373276</name>
</gene>
<keyword evidence="1" id="KW-1133">Transmembrane helix</keyword>
<evidence type="ECO:0000313" key="3">
    <source>
        <dbReference type="Proteomes" id="UP000799766"/>
    </source>
</evidence>
<evidence type="ECO:0000313" key="2">
    <source>
        <dbReference type="EMBL" id="KAF2455662.1"/>
    </source>
</evidence>
<sequence>MPSSRGSSNTTTSEWPPTPWDTGSFWMFEDSTQLSHFTINSNGVTPRLDLDQLPESLTSTTPQPEHGRSTVSIIFAGGHGYSDAPLKLTHADFRKWFEATRFSPRVLAACSKPLANFIEHNVEETEDDTYVVDVAFGWLNSAEMNIGVTDSKAFLQFILNRCDAPQEGLEHLNGQLVTLQREIGMTRRSLQAVKEFARDVGTINDLASKPDCRTKRAISRPTQEQLIGVSRRADMGVAFLDHCQKRIDSLFSVLYNRMIIRETRVAFEVSKAAKKDSSAMKTIAFLTLIYLPSTFDSSTFSTTIFDFQNWGEKSVASPGWWTYFISCVALTFVTIVTWFAWSRHEDKKWNRYIQTKSSRLAPPEDRLAEDNGSNGSSDLLKRQKTFQVLDSARVEEAYELSESMANESLSFRWRGARQPKDGIEEV</sequence>
<feature type="transmembrane region" description="Helical" evidence="1">
    <location>
        <begin position="283"/>
        <end position="300"/>
    </location>
</feature>
<keyword evidence="1" id="KW-0812">Transmembrane</keyword>
<reference evidence="2" key="1">
    <citation type="journal article" date="2020" name="Stud. Mycol.">
        <title>101 Dothideomycetes genomes: a test case for predicting lifestyles and emergence of pathogens.</title>
        <authorList>
            <person name="Haridas S."/>
            <person name="Albert R."/>
            <person name="Binder M."/>
            <person name="Bloem J."/>
            <person name="Labutti K."/>
            <person name="Salamov A."/>
            <person name="Andreopoulos B."/>
            <person name="Baker S."/>
            <person name="Barry K."/>
            <person name="Bills G."/>
            <person name="Bluhm B."/>
            <person name="Cannon C."/>
            <person name="Castanera R."/>
            <person name="Culley D."/>
            <person name="Daum C."/>
            <person name="Ezra D."/>
            <person name="Gonzalez J."/>
            <person name="Henrissat B."/>
            <person name="Kuo A."/>
            <person name="Liang C."/>
            <person name="Lipzen A."/>
            <person name="Lutzoni F."/>
            <person name="Magnuson J."/>
            <person name="Mondo S."/>
            <person name="Nolan M."/>
            <person name="Ohm R."/>
            <person name="Pangilinan J."/>
            <person name="Park H.-J."/>
            <person name="Ramirez L."/>
            <person name="Alfaro M."/>
            <person name="Sun H."/>
            <person name="Tritt A."/>
            <person name="Yoshinaga Y."/>
            <person name="Zwiers L.-H."/>
            <person name="Turgeon B."/>
            <person name="Goodwin S."/>
            <person name="Spatafora J."/>
            <person name="Crous P."/>
            <person name="Grigoriev I."/>
        </authorList>
    </citation>
    <scope>NUCLEOTIDE SEQUENCE</scope>
    <source>
        <strain evidence="2">ATCC 16933</strain>
    </source>
</reference>
<dbReference type="EMBL" id="MU001686">
    <property type="protein sequence ID" value="KAF2455662.1"/>
    <property type="molecule type" value="Genomic_DNA"/>
</dbReference>
<evidence type="ECO:0000256" key="1">
    <source>
        <dbReference type="SAM" id="Phobius"/>
    </source>
</evidence>
<dbReference type="Gene3D" id="1.20.58.340">
    <property type="entry name" value="Magnesium transport protein CorA, transmembrane region"/>
    <property type="match status" value="1"/>
</dbReference>
<dbReference type="AlphaFoldDB" id="A0A6A6NW24"/>
<accession>A0A6A6NW24</accession>
<keyword evidence="3" id="KW-1185">Reference proteome</keyword>
<proteinExistence type="predicted"/>
<protein>
    <submittedName>
        <fullName evidence="2">Uncharacterized protein</fullName>
    </submittedName>
</protein>
<organism evidence="2 3">
    <name type="scientific">Lineolata rhizophorae</name>
    <dbReference type="NCBI Taxonomy" id="578093"/>
    <lineage>
        <taxon>Eukaryota</taxon>
        <taxon>Fungi</taxon>
        <taxon>Dikarya</taxon>
        <taxon>Ascomycota</taxon>
        <taxon>Pezizomycotina</taxon>
        <taxon>Dothideomycetes</taxon>
        <taxon>Dothideomycetes incertae sedis</taxon>
        <taxon>Lineolatales</taxon>
        <taxon>Lineolataceae</taxon>
        <taxon>Lineolata</taxon>
    </lineage>
</organism>
<feature type="transmembrane region" description="Helical" evidence="1">
    <location>
        <begin position="320"/>
        <end position="341"/>
    </location>
</feature>
<keyword evidence="1" id="KW-0472">Membrane</keyword>
<name>A0A6A6NW24_9PEZI</name>
<dbReference type="Proteomes" id="UP000799766">
    <property type="component" value="Unassembled WGS sequence"/>
</dbReference>